<evidence type="ECO:0000313" key="4">
    <source>
        <dbReference type="Ensembl" id="ENSCPOP00000023109.1"/>
    </source>
</evidence>
<reference evidence="4" key="3">
    <citation type="submission" date="2025-09" db="UniProtKB">
        <authorList>
            <consortium name="Ensembl"/>
        </authorList>
    </citation>
    <scope>IDENTIFICATION</scope>
    <source>
        <strain evidence="4">2N</strain>
    </source>
</reference>
<feature type="region of interest" description="Disordered" evidence="1">
    <location>
        <begin position="17"/>
        <end position="39"/>
    </location>
</feature>
<reference evidence="4" key="2">
    <citation type="submission" date="2025-08" db="UniProtKB">
        <authorList>
            <consortium name="Ensembl"/>
        </authorList>
    </citation>
    <scope>IDENTIFICATION</scope>
    <source>
        <strain evidence="4">2N</strain>
    </source>
</reference>
<dbReference type="AlphaFoldDB" id="A0A286XCD3"/>
<dbReference type="InterPro" id="IPR016187">
    <property type="entry name" value="CTDL_fold"/>
</dbReference>
<dbReference type="PANTHER" id="PTHR47218">
    <property type="entry name" value="C-TYPE LECTIN DOMAIN FAMILY 7 MEMBER A"/>
    <property type="match status" value="1"/>
</dbReference>
<sequence length="204" mass="23107">MSGEKVIYSDLVIEPPSQSQRRTRELSEAQRSTHLEQHGRSAPSSAWKLIALVMLFISMGLLLSLITVATKSWKCHPCDDNWHQYGSNCYFVSSSLTAWEVCKLQCASSLSTFFRFNAKEELDFVKKISRMGCHTSSKNLWTSLKFNGSQWTWLDGSVFTSDEFQLDRTDMADNQCKYIKDGQLLSGDCTAPGFCVCKKTVKEN</sequence>
<dbReference type="SMART" id="SM00034">
    <property type="entry name" value="CLECT"/>
    <property type="match status" value="1"/>
</dbReference>
<name>A0A286XCD3_CAVPO</name>
<dbReference type="InterPro" id="IPR016186">
    <property type="entry name" value="C-type_lectin-like/link_sf"/>
</dbReference>
<dbReference type="Bgee" id="ENSCPOG00000032137">
    <property type="expression patterns" value="Expressed in liver and 1 other cell type or tissue"/>
</dbReference>
<dbReference type="GeneTree" id="ENSGT00940000161796"/>
<dbReference type="InParanoid" id="A0A286XCD3"/>
<gene>
    <name evidence="4" type="primary">LOC106027822</name>
</gene>
<proteinExistence type="predicted"/>
<dbReference type="GO" id="GO:0071226">
    <property type="term" value="P:cellular response to molecule of fungal origin"/>
    <property type="evidence" value="ECO:0007669"/>
    <property type="project" value="InterPro"/>
</dbReference>
<evidence type="ECO:0000256" key="1">
    <source>
        <dbReference type="SAM" id="MobiDB-lite"/>
    </source>
</evidence>
<evidence type="ECO:0000313" key="5">
    <source>
        <dbReference type="Proteomes" id="UP000005447"/>
    </source>
</evidence>
<keyword evidence="2" id="KW-1133">Transmembrane helix</keyword>
<dbReference type="VEuPathDB" id="HostDB:ENSCPOG00000032137"/>
<evidence type="ECO:0000256" key="2">
    <source>
        <dbReference type="SAM" id="Phobius"/>
    </source>
</evidence>
<dbReference type="SUPFAM" id="SSF56436">
    <property type="entry name" value="C-type lectin-like"/>
    <property type="match status" value="1"/>
</dbReference>
<feature type="compositionally biased region" description="Basic and acidic residues" evidence="1">
    <location>
        <begin position="22"/>
        <end position="39"/>
    </location>
</feature>
<dbReference type="Pfam" id="PF00059">
    <property type="entry name" value="Lectin_C"/>
    <property type="match status" value="1"/>
</dbReference>
<keyword evidence="5" id="KW-1185">Reference proteome</keyword>
<dbReference type="Proteomes" id="UP000005447">
    <property type="component" value="Unassembled WGS sequence"/>
</dbReference>
<organism evidence="4 5">
    <name type="scientific">Cavia porcellus</name>
    <name type="common">Guinea pig</name>
    <dbReference type="NCBI Taxonomy" id="10141"/>
    <lineage>
        <taxon>Eukaryota</taxon>
        <taxon>Metazoa</taxon>
        <taxon>Chordata</taxon>
        <taxon>Craniata</taxon>
        <taxon>Vertebrata</taxon>
        <taxon>Euteleostomi</taxon>
        <taxon>Mammalia</taxon>
        <taxon>Eutheria</taxon>
        <taxon>Euarchontoglires</taxon>
        <taxon>Glires</taxon>
        <taxon>Rodentia</taxon>
        <taxon>Hystricomorpha</taxon>
        <taxon>Caviidae</taxon>
        <taxon>Cavia</taxon>
    </lineage>
</organism>
<dbReference type="STRING" id="10141.ENSCPOP00000023109"/>
<dbReference type="InterPro" id="IPR001304">
    <property type="entry name" value="C-type_lectin-like"/>
</dbReference>
<dbReference type="OMA" id="DMSQQFQ"/>
<dbReference type="PROSITE" id="PS50041">
    <property type="entry name" value="C_TYPE_LECTIN_2"/>
    <property type="match status" value="1"/>
</dbReference>
<feature type="transmembrane region" description="Helical" evidence="2">
    <location>
        <begin position="49"/>
        <end position="69"/>
    </location>
</feature>
<dbReference type="Ensembl" id="ENSCPOT00000040549.1">
    <property type="protein sequence ID" value="ENSCPOP00000023109.1"/>
    <property type="gene ID" value="ENSCPOG00000032137.1"/>
</dbReference>
<accession>A0A286XCD3</accession>
<dbReference type="PANTHER" id="PTHR47218:SF2">
    <property type="entry name" value="C-TYPE LECTIN DOMAIN-CONTAINING PROTEIN"/>
    <property type="match status" value="1"/>
</dbReference>
<reference evidence="5" key="1">
    <citation type="journal article" date="2011" name="Nature">
        <title>A high-resolution map of human evolutionary constraint using 29 mammals.</title>
        <authorList>
            <person name="Lindblad-Toh K."/>
            <person name="Garber M."/>
            <person name="Zuk O."/>
            <person name="Lin M.F."/>
            <person name="Parker B.J."/>
            <person name="Washietl S."/>
            <person name="Kheradpour P."/>
            <person name="Ernst J."/>
            <person name="Jordan G."/>
            <person name="Mauceli E."/>
            <person name="Ward L.D."/>
            <person name="Lowe C.B."/>
            <person name="Holloway A.K."/>
            <person name="Clamp M."/>
            <person name="Gnerre S."/>
            <person name="Alfoldi J."/>
            <person name="Beal K."/>
            <person name="Chang J."/>
            <person name="Clawson H."/>
            <person name="Cuff J."/>
            <person name="Di Palma F."/>
            <person name="Fitzgerald S."/>
            <person name="Flicek P."/>
            <person name="Guttman M."/>
            <person name="Hubisz M.J."/>
            <person name="Jaffe D.B."/>
            <person name="Jungreis I."/>
            <person name="Kent W.J."/>
            <person name="Kostka D."/>
            <person name="Lara M."/>
            <person name="Martins A.L."/>
            <person name="Massingham T."/>
            <person name="Moltke I."/>
            <person name="Raney B.J."/>
            <person name="Rasmussen M.D."/>
            <person name="Robinson J."/>
            <person name="Stark A."/>
            <person name="Vilella A.J."/>
            <person name="Wen J."/>
            <person name="Xie X."/>
            <person name="Zody M.C."/>
            <person name="Baldwin J."/>
            <person name="Bloom T."/>
            <person name="Chin C.W."/>
            <person name="Heiman D."/>
            <person name="Nicol R."/>
            <person name="Nusbaum C."/>
            <person name="Young S."/>
            <person name="Wilkinson J."/>
            <person name="Worley K.C."/>
            <person name="Kovar C.L."/>
            <person name="Muzny D.M."/>
            <person name="Gibbs R.A."/>
            <person name="Cree A."/>
            <person name="Dihn H.H."/>
            <person name="Fowler G."/>
            <person name="Jhangiani S."/>
            <person name="Joshi V."/>
            <person name="Lee S."/>
            <person name="Lewis L.R."/>
            <person name="Nazareth L.V."/>
            <person name="Okwuonu G."/>
            <person name="Santibanez J."/>
            <person name="Warren W.C."/>
            <person name="Mardis E.R."/>
            <person name="Weinstock G.M."/>
            <person name="Wilson R.K."/>
            <person name="Delehaunty K."/>
            <person name="Dooling D."/>
            <person name="Fronik C."/>
            <person name="Fulton L."/>
            <person name="Fulton B."/>
            <person name="Graves T."/>
            <person name="Minx P."/>
            <person name="Sodergren E."/>
            <person name="Birney E."/>
            <person name="Margulies E.H."/>
            <person name="Herrero J."/>
            <person name="Green E.D."/>
            <person name="Haussler D."/>
            <person name="Siepel A."/>
            <person name="Goldman N."/>
            <person name="Pollard K.S."/>
            <person name="Pedersen J.S."/>
            <person name="Lander E.S."/>
            <person name="Kellis M."/>
        </authorList>
    </citation>
    <scope>NUCLEOTIDE SEQUENCE [LARGE SCALE GENOMIC DNA]</scope>
    <source>
        <strain evidence="5">2N</strain>
    </source>
</reference>
<protein>
    <recommendedName>
        <fullName evidence="3">C-type lectin domain-containing protein</fullName>
    </recommendedName>
</protein>
<dbReference type="EMBL" id="AAKN02030832">
    <property type="status" value="NOT_ANNOTATED_CDS"/>
    <property type="molecule type" value="Genomic_DNA"/>
</dbReference>
<keyword evidence="2" id="KW-0472">Membrane</keyword>
<evidence type="ECO:0000259" key="3">
    <source>
        <dbReference type="PROSITE" id="PS50041"/>
    </source>
</evidence>
<feature type="domain" description="C-type lectin" evidence="3">
    <location>
        <begin position="85"/>
        <end position="198"/>
    </location>
</feature>
<dbReference type="InterPro" id="IPR042808">
    <property type="entry name" value="CLEC7A"/>
</dbReference>
<keyword evidence="2" id="KW-0812">Transmembrane</keyword>
<dbReference type="GO" id="GO:0001872">
    <property type="term" value="F:(1-&gt;3)-beta-D-glucan binding"/>
    <property type="evidence" value="ECO:0007669"/>
    <property type="project" value="InterPro"/>
</dbReference>
<dbReference type="Gene3D" id="3.10.100.10">
    <property type="entry name" value="Mannose-Binding Protein A, subunit A"/>
    <property type="match status" value="1"/>
</dbReference>